<organism evidence="9">
    <name type="scientific">Ornithinibacillus sp. 4-3</name>
    <dbReference type="NCBI Taxonomy" id="3231488"/>
    <lineage>
        <taxon>Bacteria</taxon>
        <taxon>Bacillati</taxon>
        <taxon>Bacillota</taxon>
        <taxon>Bacilli</taxon>
        <taxon>Bacillales</taxon>
        <taxon>Bacillaceae</taxon>
        <taxon>Ornithinibacillus</taxon>
    </lineage>
</organism>
<dbReference type="InterPro" id="IPR004113">
    <property type="entry name" value="FAD-bd_oxidored_4_C"/>
</dbReference>
<dbReference type="InterPro" id="IPR016164">
    <property type="entry name" value="FAD-linked_Oxase-like_C"/>
</dbReference>
<dbReference type="FunFam" id="3.30.465.10:FF:000016">
    <property type="entry name" value="probable D-lactate dehydrogenase, mitochondrial"/>
    <property type="match status" value="1"/>
</dbReference>
<sequence length="454" mass="49527">MNYIEKLSNILPEDRVTTNQVVLENHSKDESYHQPHLPDVVVFPNSAEEVSAVMKIANEEEIPVVPFGLGTSLEGAAIPYTGGISLDFSQMNKILEIIPEDFLVKVQPGVTRIQLNEELKKHGLFFSVDPGADATLGGMAATNASGTTAVRYGVMRDQVRDLEVVLADGTIMNTGSLAAKSSSGYNLNGLFVGSEGTLGCFTELTLRVYGIPEETVAARASFKTIDEAVQGVVAIRSAGIQIARIELLCEESMRRINAFSETNYLEQPALFMEFHGNQAGLEQDIQFAEEILADFGCEGFQFEKDTQSRNKLWEARHNHAYSFMHSNPGKKAMVTDVCMPISHLTGAINYASERLENLGIVGGIVGHAGDGNYHTILMIDLNNPEEIALGNQFNKDIVEYALARGGSCTGEHGVGVGKMKYQEMEHGNSLEIMKTIKRSLDPKNILNPGKVISI</sequence>
<evidence type="ECO:0000313" key="9">
    <source>
        <dbReference type="EMBL" id="XDK33404.1"/>
    </source>
</evidence>
<dbReference type="InterPro" id="IPR016169">
    <property type="entry name" value="FAD-bd_PCMH_sub2"/>
</dbReference>
<proteinExistence type="inferred from homology"/>
<dbReference type="FunFam" id="1.10.45.10:FF:000001">
    <property type="entry name" value="D-lactate dehydrogenase mitochondrial"/>
    <property type="match status" value="1"/>
</dbReference>
<feature type="domain" description="FAD-binding PCMH-type" evidence="8">
    <location>
        <begin position="34"/>
        <end position="211"/>
    </location>
</feature>
<comment type="cofactor">
    <cofactor evidence="1">
        <name>FAD</name>
        <dbReference type="ChEBI" id="CHEBI:57692"/>
    </cofactor>
</comment>
<dbReference type="SUPFAM" id="SSF55103">
    <property type="entry name" value="FAD-linked oxidases, C-terminal domain"/>
    <property type="match status" value="1"/>
</dbReference>
<accession>A0AB39HSU4</accession>
<dbReference type="AlphaFoldDB" id="A0AB39HSU4"/>
<evidence type="ECO:0000256" key="3">
    <source>
        <dbReference type="ARBA" id="ARBA00022630"/>
    </source>
</evidence>
<comment type="similarity">
    <text evidence="2">Belongs to the FAD-binding oxidoreductase/transferase type 4 family.</text>
</comment>
<name>A0AB39HSU4_9BACI</name>
<evidence type="ECO:0000259" key="8">
    <source>
        <dbReference type="PROSITE" id="PS51387"/>
    </source>
</evidence>
<dbReference type="GO" id="GO:1903457">
    <property type="term" value="P:lactate catabolic process"/>
    <property type="evidence" value="ECO:0007669"/>
    <property type="project" value="TreeGrafter"/>
</dbReference>
<evidence type="ECO:0000256" key="5">
    <source>
        <dbReference type="ARBA" id="ARBA00022946"/>
    </source>
</evidence>
<dbReference type="RefSeq" id="WP_368654086.1">
    <property type="nucleotide sequence ID" value="NZ_CP162599.1"/>
</dbReference>
<reference evidence="9" key="1">
    <citation type="submission" date="2024-07" db="EMBL/GenBank/DDBJ databases">
        <title>Halotolerant mesophilic bacterium Ornithinibacillus sp. 4-3, sp. nov., isolated from soil.</title>
        <authorList>
            <person name="Sidarenka A.V."/>
            <person name="Guliayeva D.E."/>
            <person name="Leanovich S.I."/>
            <person name="Hileuskaya K.S."/>
            <person name="Akhremchuk A.E."/>
            <person name="Sikolenko M.A."/>
            <person name="Valentovich L.N."/>
        </authorList>
    </citation>
    <scope>NUCLEOTIDE SEQUENCE</scope>
    <source>
        <strain evidence="9">4-3</strain>
    </source>
</reference>
<dbReference type="Gene3D" id="3.30.70.2740">
    <property type="match status" value="1"/>
</dbReference>
<keyword evidence="3" id="KW-0285">Flavoprotein</keyword>
<evidence type="ECO:0000256" key="4">
    <source>
        <dbReference type="ARBA" id="ARBA00022827"/>
    </source>
</evidence>
<keyword evidence="4" id="KW-0274">FAD</keyword>
<dbReference type="EMBL" id="CP162599">
    <property type="protein sequence ID" value="XDK33404.1"/>
    <property type="molecule type" value="Genomic_DNA"/>
</dbReference>
<protein>
    <recommendedName>
        <fullName evidence="7">D-lactate dehydrogenase (cytochrome)</fullName>
        <ecNumber evidence="7">1.1.2.4</ecNumber>
    </recommendedName>
</protein>
<gene>
    <name evidence="9" type="ORF">AB4Y30_03330</name>
</gene>
<dbReference type="PANTHER" id="PTHR11748">
    <property type="entry name" value="D-LACTATE DEHYDROGENASE"/>
    <property type="match status" value="1"/>
</dbReference>
<dbReference type="Gene3D" id="1.10.45.10">
    <property type="entry name" value="Vanillyl-alcohol Oxidase, Chain A, domain 4"/>
    <property type="match status" value="1"/>
</dbReference>
<dbReference type="InterPro" id="IPR006094">
    <property type="entry name" value="Oxid_FAD_bind_N"/>
</dbReference>
<dbReference type="InterPro" id="IPR016171">
    <property type="entry name" value="Vanillyl_alc_oxidase_C-sub2"/>
</dbReference>
<evidence type="ECO:0000256" key="7">
    <source>
        <dbReference type="ARBA" id="ARBA00038897"/>
    </source>
</evidence>
<dbReference type="GO" id="GO:0004458">
    <property type="term" value="F:D-lactate dehydrogenase (cytochrome) activity"/>
    <property type="evidence" value="ECO:0007669"/>
    <property type="project" value="UniProtKB-EC"/>
</dbReference>
<dbReference type="SUPFAM" id="SSF56176">
    <property type="entry name" value="FAD-binding/transporter-associated domain-like"/>
    <property type="match status" value="1"/>
</dbReference>
<dbReference type="PROSITE" id="PS51387">
    <property type="entry name" value="FAD_PCMH"/>
    <property type="match status" value="1"/>
</dbReference>
<dbReference type="Gene3D" id="3.30.465.10">
    <property type="match status" value="1"/>
</dbReference>
<keyword evidence="5" id="KW-0809">Transit peptide</keyword>
<evidence type="ECO:0000256" key="2">
    <source>
        <dbReference type="ARBA" id="ARBA00008000"/>
    </source>
</evidence>
<dbReference type="InterPro" id="IPR016166">
    <property type="entry name" value="FAD-bd_PCMH"/>
</dbReference>
<dbReference type="EC" id="1.1.2.4" evidence="7"/>
<dbReference type="InterPro" id="IPR036318">
    <property type="entry name" value="FAD-bd_PCMH-like_sf"/>
</dbReference>
<dbReference type="GO" id="GO:0071949">
    <property type="term" value="F:FAD binding"/>
    <property type="evidence" value="ECO:0007669"/>
    <property type="project" value="InterPro"/>
</dbReference>
<dbReference type="PANTHER" id="PTHR11748:SF111">
    <property type="entry name" value="D-LACTATE DEHYDROGENASE, MITOCHONDRIAL-RELATED"/>
    <property type="match status" value="1"/>
</dbReference>
<dbReference type="FunFam" id="3.30.70.2740:FF:000001">
    <property type="entry name" value="D-lactate dehydrogenase mitochondrial"/>
    <property type="match status" value="1"/>
</dbReference>
<evidence type="ECO:0000256" key="1">
    <source>
        <dbReference type="ARBA" id="ARBA00001974"/>
    </source>
</evidence>
<dbReference type="Pfam" id="PF02913">
    <property type="entry name" value="FAD-oxidase_C"/>
    <property type="match status" value="1"/>
</dbReference>
<keyword evidence="6" id="KW-0560">Oxidoreductase</keyword>
<evidence type="ECO:0000256" key="6">
    <source>
        <dbReference type="ARBA" id="ARBA00023002"/>
    </source>
</evidence>
<dbReference type="Pfam" id="PF01565">
    <property type="entry name" value="FAD_binding_4"/>
    <property type="match status" value="1"/>
</dbReference>
<dbReference type="GO" id="GO:0008720">
    <property type="term" value="F:D-lactate dehydrogenase (NAD+) activity"/>
    <property type="evidence" value="ECO:0007669"/>
    <property type="project" value="TreeGrafter"/>
</dbReference>